<gene>
    <name evidence="2" type="ORF">GCM10023094_30980</name>
</gene>
<proteinExistence type="predicted"/>
<dbReference type="Proteomes" id="UP001501183">
    <property type="component" value="Unassembled WGS sequence"/>
</dbReference>
<feature type="domain" description="SnoaL-like" evidence="1">
    <location>
        <begin position="10"/>
        <end position="144"/>
    </location>
</feature>
<evidence type="ECO:0000313" key="2">
    <source>
        <dbReference type="EMBL" id="GAA4481959.1"/>
    </source>
</evidence>
<keyword evidence="3" id="KW-1185">Reference proteome</keyword>
<dbReference type="Gene3D" id="3.10.450.50">
    <property type="match status" value="1"/>
</dbReference>
<evidence type="ECO:0000313" key="3">
    <source>
        <dbReference type="Proteomes" id="UP001501183"/>
    </source>
</evidence>
<accession>A0ABP8P4N9</accession>
<dbReference type="SUPFAM" id="SSF54427">
    <property type="entry name" value="NTF2-like"/>
    <property type="match status" value="1"/>
</dbReference>
<protein>
    <submittedName>
        <fullName evidence="2">Nuclear transport factor 2 family protein</fullName>
    </submittedName>
</protein>
<comment type="caution">
    <text evidence="2">The sequence shown here is derived from an EMBL/GenBank/DDBJ whole genome shotgun (WGS) entry which is preliminary data.</text>
</comment>
<sequence>MVDIRHTIDRLAATEAVRDLIFSYSHLIDRGELAAVAALFAHATYGRCDGDGNPLGGLIERDQAAVLLANETFVKMHGDPPSPRTKHVTTNVRVTVADDNAAASAVSYVTVLQGTADLALQPILVGRYFDRFEAVDGRWRFTQRLCCIDHTGDLSEHALRVLQR</sequence>
<reference evidence="3" key="1">
    <citation type="journal article" date="2019" name="Int. J. Syst. Evol. Microbiol.">
        <title>The Global Catalogue of Microorganisms (GCM) 10K type strain sequencing project: providing services to taxonomists for standard genome sequencing and annotation.</title>
        <authorList>
            <consortium name="The Broad Institute Genomics Platform"/>
            <consortium name="The Broad Institute Genome Sequencing Center for Infectious Disease"/>
            <person name="Wu L."/>
            <person name="Ma J."/>
        </authorList>
    </citation>
    <scope>NUCLEOTIDE SEQUENCE [LARGE SCALE GENOMIC DNA]</scope>
    <source>
        <strain evidence="3">JCM 32206</strain>
    </source>
</reference>
<dbReference type="Pfam" id="PF13577">
    <property type="entry name" value="SnoaL_4"/>
    <property type="match status" value="1"/>
</dbReference>
<dbReference type="InterPro" id="IPR037401">
    <property type="entry name" value="SnoaL-like"/>
</dbReference>
<evidence type="ECO:0000259" key="1">
    <source>
        <dbReference type="Pfam" id="PF13577"/>
    </source>
</evidence>
<dbReference type="InterPro" id="IPR032710">
    <property type="entry name" value="NTF2-like_dom_sf"/>
</dbReference>
<dbReference type="EMBL" id="BAABFB010000050">
    <property type="protein sequence ID" value="GAA4481959.1"/>
    <property type="molecule type" value="Genomic_DNA"/>
</dbReference>
<organism evidence="2 3">
    <name type="scientific">Rhodococcus olei</name>
    <dbReference type="NCBI Taxonomy" id="2161675"/>
    <lineage>
        <taxon>Bacteria</taxon>
        <taxon>Bacillati</taxon>
        <taxon>Actinomycetota</taxon>
        <taxon>Actinomycetes</taxon>
        <taxon>Mycobacteriales</taxon>
        <taxon>Nocardiaceae</taxon>
        <taxon>Rhodococcus</taxon>
    </lineage>
</organism>
<name>A0ABP8P4N9_9NOCA</name>